<keyword evidence="1" id="KW-1133">Transmembrane helix</keyword>
<dbReference type="RefSeq" id="WP_185629506.1">
    <property type="nucleotide sequence ID" value="NZ_JAARZT010000020.1"/>
</dbReference>
<sequence length="57" mass="6485">MKIIVAAILVVLVLIQVCLLFKQISKYRKGEDSYYLTIPILMITVVVLLISAMSRFL</sequence>
<organism evidence="2 3">
    <name type="scientific">Listeria booriae</name>
    <dbReference type="NCBI Taxonomy" id="1552123"/>
    <lineage>
        <taxon>Bacteria</taxon>
        <taxon>Bacillati</taxon>
        <taxon>Bacillota</taxon>
        <taxon>Bacilli</taxon>
        <taxon>Bacillales</taxon>
        <taxon>Listeriaceae</taxon>
        <taxon>Listeria</taxon>
    </lineage>
</organism>
<proteinExistence type="predicted"/>
<name>A0A842G4S7_9LIST</name>
<evidence type="ECO:0000313" key="3">
    <source>
        <dbReference type="Proteomes" id="UP000543005"/>
    </source>
</evidence>
<evidence type="ECO:0000256" key="1">
    <source>
        <dbReference type="SAM" id="Phobius"/>
    </source>
</evidence>
<dbReference type="Proteomes" id="UP000543005">
    <property type="component" value="Unassembled WGS sequence"/>
</dbReference>
<comment type="caution">
    <text evidence="2">The sequence shown here is derived from an EMBL/GenBank/DDBJ whole genome shotgun (WGS) entry which is preliminary data.</text>
</comment>
<keyword evidence="1" id="KW-0472">Membrane</keyword>
<dbReference type="AlphaFoldDB" id="A0A842G4S7"/>
<feature type="transmembrane region" description="Helical" evidence="1">
    <location>
        <begin position="36"/>
        <end position="56"/>
    </location>
</feature>
<evidence type="ECO:0000313" key="2">
    <source>
        <dbReference type="EMBL" id="MBC2293736.1"/>
    </source>
</evidence>
<keyword evidence="1" id="KW-0812">Transmembrane</keyword>
<reference evidence="2 3" key="1">
    <citation type="submission" date="2020-03" db="EMBL/GenBank/DDBJ databases">
        <title>Soil Listeria distribution.</title>
        <authorList>
            <person name="Liao J."/>
            <person name="Wiedmann M."/>
        </authorList>
    </citation>
    <scope>NUCLEOTIDE SEQUENCE [LARGE SCALE GENOMIC DNA]</scope>
    <source>
        <strain evidence="2 3">FSL L7-0051</strain>
    </source>
</reference>
<protein>
    <submittedName>
        <fullName evidence="2">Uncharacterized protein</fullName>
    </submittedName>
</protein>
<dbReference type="EMBL" id="JAARZT010000020">
    <property type="protein sequence ID" value="MBC2293736.1"/>
    <property type="molecule type" value="Genomic_DNA"/>
</dbReference>
<gene>
    <name evidence="2" type="ORF">HCC36_10900</name>
</gene>
<accession>A0A842G4S7</accession>